<keyword evidence="7" id="KW-0150">Chloroplast</keyword>
<protein>
    <recommendedName>
        <fullName evidence="4 5">Large ribosomal subunit protein bL32c</fullName>
    </recommendedName>
</protein>
<dbReference type="HAMAP" id="MF_00340">
    <property type="entry name" value="Ribosomal_bL32"/>
    <property type="match status" value="1"/>
</dbReference>
<dbReference type="InterPro" id="IPR011332">
    <property type="entry name" value="Ribosomal_zn-bd"/>
</dbReference>
<keyword evidence="7" id="KW-0934">Plastid</keyword>
<proteinExistence type="inferred from homology"/>
<dbReference type="GO" id="GO:0015934">
    <property type="term" value="C:large ribosomal subunit"/>
    <property type="evidence" value="ECO:0007669"/>
    <property type="project" value="InterPro"/>
</dbReference>
<dbReference type="InterPro" id="IPR002677">
    <property type="entry name" value="Ribosomal_bL32"/>
</dbReference>
<dbReference type="AlphaFoldDB" id="A0A1D8RDB1"/>
<dbReference type="SUPFAM" id="SSF57829">
    <property type="entry name" value="Zn-binding ribosomal proteins"/>
    <property type="match status" value="1"/>
</dbReference>
<name>A0A1D8RDB1_9STRA</name>
<dbReference type="NCBIfam" id="TIGR01031">
    <property type="entry name" value="rpmF_bact"/>
    <property type="match status" value="1"/>
</dbReference>
<evidence type="ECO:0000256" key="1">
    <source>
        <dbReference type="ARBA" id="ARBA00008560"/>
    </source>
</evidence>
<evidence type="ECO:0000256" key="4">
    <source>
        <dbReference type="ARBA" id="ARBA00035280"/>
    </source>
</evidence>
<geneLocation type="chloroplast" evidence="7"/>
<dbReference type="GO" id="GO:0009507">
    <property type="term" value="C:chloroplast"/>
    <property type="evidence" value="ECO:0007669"/>
    <property type="project" value="UniProtKB-SubCell"/>
</dbReference>
<keyword evidence="3 5" id="KW-0687">Ribonucleoprotein</keyword>
<evidence type="ECO:0000256" key="6">
    <source>
        <dbReference type="SAM" id="MobiDB-lite"/>
    </source>
</evidence>
<evidence type="ECO:0000313" key="7">
    <source>
        <dbReference type="EMBL" id="AOW70728.1"/>
    </source>
</evidence>
<evidence type="ECO:0000256" key="3">
    <source>
        <dbReference type="ARBA" id="ARBA00023274"/>
    </source>
</evidence>
<evidence type="ECO:0000256" key="5">
    <source>
        <dbReference type="HAMAP-Rule" id="MF_00340"/>
    </source>
</evidence>
<dbReference type="GO" id="GO:0003735">
    <property type="term" value="F:structural constituent of ribosome"/>
    <property type="evidence" value="ECO:0007669"/>
    <property type="project" value="InterPro"/>
</dbReference>
<accession>A0A1D8RDB1</accession>
<dbReference type="Pfam" id="PF01783">
    <property type="entry name" value="Ribosomal_L32p"/>
    <property type="match status" value="1"/>
</dbReference>
<organism evidence="7">
    <name type="scientific">Monodopsis sp. MarTras21</name>
    <dbReference type="NCBI Taxonomy" id="1745953"/>
    <lineage>
        <taxon>Eukaryota</taxon>
        <taxon>Sar</taxon>
        <taxon>Stramenopiles</taxon>
        <taxon>Ochrophyta</taxon>
        <taxon>Eustigmatophyceae</taxon>
        <taxon>Eustigmatales</taxon>
        <taxon>Monodopsidaceae</taxon>
        <taxon>Monodopsis</taxon>
    </lineage>
</organism>
<dbReference type="GO" id="GO:0006412">
    <property type="term" value="P:translation"/>
    <property type="evidence" value="ECO:0007669"/>
    <property type="project" value="UniProtKB-UniRule"/>
</dbReference>
<dbReference type="InterPro" id="IPR044958">
    <property type="entry name" value="Ribosomal_bL32_plant/cyanobact"/>
</dbReference>
<sequence>MAVPKKRTSRTKTKTRKAQWLKKADLKSKKAWSLGCSIAKGNSNSFVLDTSSKSE</sequence>
<dbReference type="EMBL" id="KX839260">
    <property type="protein sequence ID" value="AOW70728.1"/>
    <property type="molecule type" value="Genomic_DNA"/>
</dbReference>
<gene>
    <name evidence="5 7" type="primary">rpl32</name>
</gene>
<dbReference type="PANTHER" id="PTHR36083">
    <property type="entry name" value="50S RIBOSOMAL PROTEIN L32, CHLOROPLASTIC"/>
    <property type="match status" value="1"/>
</dbReference>
<feature type="compositionally biased region" description="Basic residues" evidence="6">
    <location>
        <begin position="1"/>
        <end position="20"/>
    </location>
</feature>
<comment type="subcellular location">
    <subcellularLocation>
        <location evidence="5">Plastid</location>
        <location evidence="5">Chloroplast</location>
    </subcellularLocation>
</comment>
<reference evidence="7" key="1">
    <citation type="submission" date="2016-09" db="EMBL/GenBank/DDBJ databases">
        <title>The plastid genome of some eustigmatophyte algae harbours a bacteria-derived six-gene cluster for biosynthesis of a novel secondary metabolite.</title>
        <authorList>
            <person name="Yurchenko T."/>
            <person name="Sevcikova T."/>
            <person name="Strnad H."/>
            <person name="Butenko A."/>
            <person name="Elias M."/>
        </authorList>
    </citation>
    <scope>NUCLEOTIDE SEQUENCE</scope>
</reference>
<evidence type="ECO:0000256" key="2">
    <source>
        <dbReference type="ARBA" id="ARBA00022980"/>
    </source>
</evidence>
<feature type="region of interest" description="Disordered" evidence="6">
    <location>
        <begin position="1"/>
        <end position="22"/>
    </location>
</feature>
<comment type="similarity">
    <text evidence="1 5">Belongs to the bacterial ribosomal protein bL32 family.</text>
</comment>
<keyword evidence="2 5" id="KW-0689">Ribosomal protein</keyword>
<dbReference type="PANTHER" id="PTHR36083:SF1">
    <property type="entry name" value="LARGE RIBOSOMAL SUBUNIT PROTEIN BL32C"/>
    <property type="match status" value="1"/>
</dbReference>